<dbReference type="InterPro" id="IPR011006">
    <property type="entry name" value="CheY-like_superfamily"/>
</dbReference>
<dbReference type="EMBL" id="NPEV01000015">
    <property type="protein sequence ID" value="RAI27754.1"/>
    <property type="molecule type" value="Genomic_DNA"/>
</dbReference>
<evidence type="ECO:0000259" key="3">
    <source>
        <dbReference type="Pfam" id="PF13614"/>
    </source>
</evidence>
<protein>
    <submittedName>
        <fullName evidence="4">CtpF protein</fullName>
    </submittedName>
</protein>
<dbReference type="InterPro" id="IPR025669">
    <property type="entry name" value="AAA_dom"/>
</dbReference>
<reference evidence="4 5" key="1">
    <citation type="submission" date="2017-07" db="EMBL/GenBank/DDBJ databases">
        <title>Draft Genome Sequences of Select Purple Nonsulfur Bacteria.</title>
        <authorList>
            <person name="Lasarre B."/>
            <person name="Mckinlay J.B."/>
        </authorList>
    </citation>
    <scope>NUCLEOTIDE SEQUENCE [LARGE SCALE GENOMIC DNA]</scope>
    <source>
        <strain evidence="4 5">DSM 11290</strain>
    </source>
</reference>
<dbReference type="Pfam" id="PF13614">
    <property type="entry name" value="AAA_31"/>
    <property type="match status" value="1"/>
</dbReference>
<evidence type="ECO:0000256" key="1">
    <source>
        <dbReference type="ARBA" id="ARBA00022741"/>
    </source>
</evidence>
<dbReference type="SUPFAM" id="SSF52540">
    <property type="entry name" value="P-loop containing nucleoside triphosphate hydrolases"/>
    <property type="match status" value="1"/>
</dbReference>
<dbReference type="PANTHER" id="PTHR43384:SF6">
    <property type="entry name" value="SEPTUM SITE-DETERMINING PROTEIN MIND HOMOLOG, CHLOROPLASTIC"/>
    <property type="match status" value="1"/>
</dbReference>
<dbReference type="GO" id="GO:0051782">
    <property type="term" value="P:negative regulation of cell division"/>
    <property type="evidence" value="ECO:0007669"/>
    <property type="project" value="TreeGrafter"/>
</dbReference>
<sequence>MSSLAYESDQDAVERAPALNRDARPVPRISIQAFCETAEVAQTIEQAASDRRMMKAHVKVHMGGIDSAVEFYQSAPTPNLVVVESQLPREALFGQLDGLADVCDVGTRVVLIGHINDVVLYRDLIRKGVSEYVIAPIDVFDFVAMVGDLYNSEDSEPLGRSVAFIGAKGGCGSSTVAHNVAWSIARAYQNDVILADLDLPFGTAGLDFNQDPIQGIAEAVASPDRVDDVFIDRLLSKCTDHLSLLAAPATLDRTYDFEEKIFDNIVDVLRSGVPTVVLDVPHVWTSWSRRVLSIADEIVITALPDLANLRNVKNICDYLQSVRANDGPPHLVLNQVGTPKRPEIRTEEFVRALSMKPIAEISFDGQLFGAAANNGQMIGEADPKNAAAETFKFIGQVVTGRAEARKQKRSALAPILSRLRGKKD</sequence>
<name>A0A327JQR7_9HYPH</name>
<dbReference type="GO" id="GO:0005524">
    <property type="term" value="F:ATP binding"/>
    <property type="evidence" value="ECO:0007669"/>
    <property type="project" value="UniProtKB-KW"/>
</dbReference>
<keyword evidence="2" id="KW-0067">ATP-binding</keyword>
<dbReference type="RefSeq" id="WP_111434102.1">
    <property type="nucleotide sequence ID" value="NZ_JACIGG010000018.1"/>
</dbReference>
<dbReference type="SUPFAM" id="SSF52172">
    <property type="entry name" value="CheY-like"/>
    <property type="match status" value="1"/>
</dbReference>
<proteinExistence type="predicted"/>
<dbReference type="PANTHER" id="PTHR43384">
    <property type="entry name" value="SEPTUM SITE-DETERMINING PROTEIN MIND HOMOLOG, CHLOROPLASTIC-RELATED"/>
    <property type="match status" value="1"/>
</dbReference>
<accession>A0A327JQR7</accession>
<dbReference type="InterPro" id="IPR027417">
    <property type="entry name" value="P-loop_NTPase"/>
</dbReference>
<organism evidence="4 5">
    <name type="scientific">Rhodobium orientis</name>
    <dbReference type="NCBI Taxonomy" id="34017"/>
    <lineage>
        <taxon>Bacteria</taxon>
        <taxon>Pseudomonadati</taxon>
        <taxon>Pseudomonadota</taxon>
        <taxon>Alphaproteobacteria</taxon>
        <taxon>Hyphomicrobiales</taxon>
        <taxon>Rhodobiaceae</taxon>
        <taxon>Rhodobium</taxon>
    </lineage>
</organism>
<dbReference type="GO" id="GO:0016887">
    <property type="term" value="F:ATP hydrolysis activity"/>
    <property type="evidence" value="ECO:0007669"/>
    <property type="project" value="TreeGrafter"/>
</dbReference>
<evidence type="ECO:0000313" key="4">
    <source>
        <dbReference type="EMBL" id="RAI27754.1"/>
    </source>
</evidence>
<evidence type="ECO:0000313" key="5">
    <source>
        <dbReference type="Proteomes" id="UP000249299"/>
    </source>
</evidence>
<dbReference type="Gene3D" id="3.40.50.2300">
    <property type="match status" value="1"/>
</dbReference>
<dbReference type="Gene3D" id="3.40.50.300">
    <property type="entry name" value="P-loop containing nucleotide triphosphate hydrolases"/>
    <property type="match status" value="1"/>
</dbReference>
<evidence type="ECO:0000256" key="2">
    <source>
        <dbReference type="ARBA" id="ARBA00022840"/>
    </source>
</evidence>
<keyword evidence="1" id="KW-0547">Nucleotide-binding</keyword>
<dbReference type="GO" id="GO:0009898">
    <property type="term" value="C:cytoplasmic side of plasma membrane"/>
    <property type="evidence" value="ECO:0007669"/>
    <property type="project" value="TreeGrafter"/>
</dbReference>
<dbReference type="AlphaFoldDB" id="A0A327JQR7"/>
<dbReference type="OrthoDB" id="9783172at2"/>
<dbReference type="InterPro" id="IPR050625">
    <property type="entry name" value="ParA/MinD_ATPase"/>
</dbReference>
<gene>
    <name evidence="4" type="ORF">CH339_09230</name>
</gene>
<comment type="caution">
    <text evidence="4">The sequence shown here is derived from an EMBL/GenBank/DDBJ whole genome shotgun (WGS) entry which is preliminary data.</text>
</comment>
<feature type="domain" description="AAA" evidence="3">
    <location>
        <begin position="160"/>
        <end position="324"/>
    </location>
</feature>
<keyword evidence="5" id="KW-1185">Reference proteome</keyword>
<dbReference type="GO" id="GO:0005829">
    <property type="term" value="C:cytosol"/>
    <property type="evidence" value="ECO:0007669"/>
    <property type="project" value="TreeGrafter"/>
</dbReference>
<dbReference type="Proteomes" id="UP000249299">
    <property type="component" value="Unassembled WGS sequence"/>
</dbReference>